<dbReference type="PANTHER" id="PTHR10906">
    <property type="entry name" value="SECY/SEC61-ALPHA FAMILY MEMBER"/>
    <property type="match status" value="1"/>
</dbReference>
<dbReference type="GO" id="GO:0005886">
    <property type="term" value="C:plasma membrane"/>
    <property type="evidence" value="ECO:0007669"/>
    <property type="project" value="UniProtKB-SubCell"/>
</dbReference>
<reference evidence="13" key="1">
    <citation type="submission" date="2018-02" db="EMBL/GenBank/DDBJ databases">
        <title>Genome sequence of Candidatus Liberibacter europaeus.</title>
        <authorList>
            <person name="Frampton R.A."/>
            <person name="Thompson S.M."/>
            <person name="David C."/>
            <person name="Addison S.M."/>
            <person name="Smith G.R."/>
        </authorList>
    </citation>
    <scope>NUCLEOTIDE SEQUENCE [LARGE SCALE GENOMIC DNA]</scope>
</reference>
<evidence type="ECO:0000256" key="8">
    <source>
        <dbReference type="ARBA" id="ARBA00023136"/>
    </source>
</evidence>
<feature type="transmembrane region" description="Helical" evidence="10">
    <location>
        <begin position="123"/>
        <end position="143"/>
    </location>
</feature>
<feature type="transmembrane region" description="Helical" evidence="10">
    <location>
        <begin position="275"/>
        <end position="295"/>
    </location>
</feature>
<keyword evidence="3 10" id="KW-0813">Transport</keyword>
<keyword evidence="4 10" id="KW-0812">Transmembrane</keyword>
<dbReference type="InterPro" id="IPR030659">
    <property type="entry name" value="SecY_CS"/>
</dbReference>
<dbReference type="InterPro" id="IPR023201">
    <property type="entry name" value="SecY_dom_sf"/>
</dbReference>
<dbReference type="PRINTS" id="PR00303">
    <property type="entry name" value="SECYTRNLCASE"/>
</dbReference>
<proteinExistence type="inferred from homology"/>
<evidence type="ECO:0000313" key="12">
    <source>
        <dbReference type="EMBL" id="PTL86699.1"/>
    </source>
</evidence>
<keyword evidence="10" id="KW-1003">Cell membrane</keyword>
<feature type="transmembrane region" description="Helical" evidence="10">
    <location>
        <begin position="398"/>
        <end position="419"/>
    </location>
</feature>
<feature type="transmembrane region" description="Helical" evidence="10">
    <location>
        <begin position="220"/>
        <end position="238"/>
    </location>
</feature>
<evidence type="ECO:0000256" key="11">
    <source>
        <dbReference type="RuleBase" id="RU004349"/>
    </source>
</evidence>
<comment type="caution">
    <text evidence="12">The sequence shown here is derived from an EMBL/GenBank/DDBJ whole genome shotgun (WGS) entry which is preliminary data.</text>
</comment>
<name>A0A2T4VY46_9HYPH</name>
<feature type="transmembrane region" description="Helical" evidence="10">
    <location>
        <begin position="370"/>
        <end position="392"/>
    </location>
</feature>
<keyword evidence="8 10" id="KW-0472">Membrane</keyword>
<organism evidence="12 13">
    <name type="scientific">Candidatus Liberibacter europaeus</name>
    <dbReference type="NCBI Taxonomy" id="744859"/>
    <lineage>
        <taxon>Bacteria</taxon>
        <taxon>Pseudomonadati</taxon>
        <taxon>Pseudomonadota</taxon>
        <taxon>Alphaproteobacteria</taxon>
        <taxon>Hyphomicrobiales</taxon>
        <taxon>Rhizobiaceae</taxon>
        <taxon>Liberibacter</taxon>
    </lineage>
</organism>
<keyword evidence="5 10" id="KW-0653">Protein transport</keyword>
<evidence type="ECO:0000256" key="7">
    <source>
        <dbReference type="ARBA" id="ARBA00023010"/>
    </source>
</evidence>
<keyword evidence="7 10" id="KW-0811">Translocation</keyword>
<comment type="function">
    <text evidence="10">The central subunit of the protein translocation channel SecYEG. Consists of two halves formed by TMs 1-5 and 6-10. These two domains form a lateral gate at the front which open onto the bilayer between TMs 2 and 7, and are clamped together by SecE at the back. The channel is closed by both a pore ring composed of hydrophobic SecY resides and a short helix (helix 2A) on the extracellular side of the membrane which forms a plug. The plug probably moves laterally to allow the channel to open. The ring and the pore may move independently.</text>
</comment>
<evidence type="ECO:0000256" key="4">
    <source>
        <dbReference type="ARBA" id="ARBA00022692"/>
    </source>
</evidence>
<evidence type="ECO:0000256" key="3">
    <source>
        <dbReference type="ARBA" id="ARBA00022448"/>
    </source>
</evidence>
<evidence type="ECO:0000256" key="2">
    <source>
        <dbReference type="ARBA" id="ARBA00005751"/>
    </source>
</evidence>
<feature type="transmembrane region" description="Helical" evidence="10">
    <location>
        <begin position="155"/>
        <end position="175"/>
    </location>
</feature>
<feature type="transmembrane region" description="Helical" evidence="10">
    <location>
        <begin position="27"/>
        <end position="45"/>
    </location>
</feature>
<keyword evidence="6 10" id="KW-1133">Transmembrane helix</keyword>
<gene>
    <name evidence="10" type="primary">secY</name>
    <name evidence="12" type="ORF">C4617_02470</name>
</gene>
<evidence type="ECO:0000313" key="13">
    <source>
        <dbReference type="Proteomes" id="UP000240811"/>
    </source>
</evidence>
<feature type="transmembrane region" description="Helical" evidence="10">
    <location>
        <begin position="315"/>
        <end position="338"/>
    </location>
</feature>
<dbReference type="HAMAP" id="MF_01465">
    <property type="entry name" value="SecY"/>
    <property type="match status" value="1"/>
</dbReference>
<dbReference type="GO" id="GO:0006605">
    <property type="term" value="P:protein targeting"/>
    <property type="evidence" value="ECO:0007669"/>
    <property type="project" value="UniProtKB-UniRule"/>
</dbReference>
<dbReference type="PROSITE" id="PS00756">
    <property type="entry name" value="SECY_2"/>
    <property type="match status" value="1"/>
</dbReference>
<feature type="transmembrane region" description="Helical" evidence="10">
    <location>
        <begin position="187"/>
        <end position="208"/>
    </location>
</feature>
<dbReference type="InterPro" id="IPR026593">
    <property type="entry name" value="SecY"/>
</dbReference>
<dbReference type="Gene3D" id="1.10.3370.10">
    <property type="entry name" value="SecY subunit domain"/>
    <property type="match status" value="1"/>
</dbReference>
<dbReference type="EMBL" id="PSQJ01000002">
    <property type="protein sequence ID" value="PTL86699.1"/>
    <property type="molecule type" value="Genomic_DNA"/>
</dbReference>
<dbReference type="Pfam" id="PF00344">
    <property type="entry name" value="SecY"/>
    <property type="match status" value="1"/>
</dbReference>
<evidence type="ECO:0000256" key="10">
    <source>
        <dbReference type="HAMAP-Rule" id="MF_01465"/>
    </source>
</evidence>
<feature type="transmembrane region" description="Helical" evidence="10">
    <location>
        <begin position="79"/>
        <end position="103"/>
    </location>
</feature>
<protein>
    <recommendedName>
        <fullName evidence="9 10">Protein translocase subunit SecY</fullName>
    </recommendedName>
</protein>
<dbReference type="Proteomes" id="UP000240811">
    <property type="component" value="Unassembled WGS sequence"/>
</dbReference>
<evidence type="ECO:0000256" key="9">
    <source>
        <dbReference type="ARBA" id="ARBA00039733"/>
    </source>
</evidence>
<accession>A0A2T4VY46</accession>
<dbReference type="PIRSF" id="PIRSF004557">
    <property type="entry name" value="SecY"/>
    <property type="match status" value="1"/>
</dbReference>
<dbReference type="GO" id="GO:0043952">
    <property type="term" value="P:protein transport by the Sec complex"/>
    <property type="evidence" value="ECO:0007669"/>
    <property type="project" value="UniProtKB-UniRule"/>
</dbReference>
<dbReference type="FunFam" id="1.10.3370.10:FF:000001">
    <property type="entry name" value="Preprotein translocase subunit SecY"/>
    <property type="match status" value="1"/>
</dbReference>
<dbReference type="GO" id="GO:0065002">
    <property type="term" value="P:intracellular protein transmembrane transport"/>
    <property type="evidence" value="ECO:0007669"/>
    <property type="project" value="UniProtKB-UniRule"/>
</dbReference>
<dbReference type="InterPro" id="IPR002208">
    <property type="entry name" value="SecY/SEC61-alpha"/>
</dbReference>
<evidence type="ECO:0000256" key="1">
    <source>
        <dbReference type="ARBA" id="ARBA00004141"/>
    </source>
</evidence>
<comment type="subunit">
    <text evidence="10">Component of the Sec protein translocase complex. Heterotrimer consisting of SecY, SecE and SecG subunits. The heterotrimers can form oligomers, although 1 heterotrimer is thought to be able to translocate proteins. Interacts with the ribosome. Interacts with SecDF, and other proteins may be involved. Interacts with SecA.</text>
</comment>
<comment type="similarity">
    <text evidence="2 10 11">Belongs to the SecY/SEC61-alpha family.</text>
</comment>
<comment type="subcellular location">
    <subcellularLocation>
        <location evidence="10">Cell membrane</location>
        <topology evidence="10">Multi-pass membrane protein</topology>
    </subcellularLocation>
    <subcellularLocation>
        <location evidence="1">Membrane</location>
        <topology evidence="1">Multi-pass membrane protein</topology>
    </subcellularLocation>
</comment>
<dbReference type="AlphaFoldDB" id="A0A2T4VY46"/>
<evidence type="ECO:0000256" key="5">
    <source>
        <dbReference type="ARBA" id="ARBA00022927"/>
    </source>
</evidence>
<dbReference type="SUPFAM" id="SSF103491">
    <property type="entry name" value="Preprotein translocase SecY subunit"/>
    <property type="match status" value="1"/>
</dbReference>
<dbReference type="NCBIfam" id="TIGR00967">
    <property type="entry name" value="3a0501s007"/>
    <property type="match status" value="1"/>
</dbReference>
<evidence type="ECO:0000256" key="6">
    <source>
        <dbReference type="ARBA" id="ARBA00022989"/>
    </source>
</evidence>
<sequence>MASAVEQFVSNLSFSSFAKAKDLKSKILFTLAALIVCRIGTYVPLPGIDPVAYTKAFQSKSSGIFGLFNMFSGGAVERMAVFALGIMPYISASIIVQLIATMIPALEALKKEGEQGRRVINQYTRYATVVLGILQAFGIAIGLKNGQGIVFDSDSFFVFSTVVTLLGGTMFLVWLGEQITSSGIGNGVSLIIFSGIVAGLPSAFINVLELGRVGSISSTLIILVFASVILVVAFVIFFERSQRRLLIQYPKRQVGNRVFQDDISYLPLKLNTAGVVPSIFASSLLLLPATIAGFIDTSSSPGWVASVLNSLNHGNPLYIFLYAVFIVFFAFFYTAIVFDPKDAADNLKKHCGFIPGIRPGERTTEHIDYVLTRITVVGSIYLVVVCILPEIFISFSRVPIALSGTSILIVVSVVLDTIMQIQGYLIAHQYEGFVKKSRFRGRKIS</sequence>